<evidence type="ECO:0008006" key="4">
    <source>
        <dbReference type="Google" id="ProtNLM"/>
    </source>
</evidence>
<keyword evidence="1" id="KW-0732">Signal</keyword>
<evidence type="ECO:0000313" key="2">
    <source>
        <dbReference type="EMBL" id="BBL70423.1"/>
    </source>
</evidence>
<dbReference type="NCBIfam" id="TIGR04073">
    <property type="entry name" value="exo_TIGR04073"/>
    <property type="match status" value="1"/>
</dbReference>
<keyword evidence="3" id="KW-1185">Reference proteome</keyword>
<feature type="chain" id="PRO_5034710358" description="Exosortase system-associated protein, TIGR04073 family" evidence="1">
    <location>
        <begin position="21"/>
        <end position="111"/>
    </location>
</feature>
<dbReference type="Proteomes" id="UP000824988">
    <property type="component" value="Chromosome"/>
</dbReference>
<dbReference type="InterPro" id="IPR023824">
    <property type="entry name" value="CHP04073_exosortase-affil"/>
</dbReference>
<accession>A0A8D5AGI7</accession>
<reference evidence="2" key="1">
    <citation type="submission" date="2019-06" db="EMBL/GenBank/DDBJ databases">
        <title>Complete genome sequence of Methylogaea oryzae strain JCM16910.</title>
        <authorList>
            <person name="Asakawa S."/>
        </authorList>
    </citation>
    <scope>NUCLEOTIDE SEQUENCE</scope>
    <source>
        <strain evidence="2">E10</strain>
    </source>
</reference>
<dbReference type="AlphaFoldDB" id="A0A8D5AGI7"/>
<dbReference type="KEGG" id="moz:MoryE10_10290"/>
<proteinExistence type="predicted"/>
<organism evidence="2 3">
    <name type="scientific">Methylogaea oryzae</name>
    <dbReference type="NCBI Taxonomy" id="1295382"/>
    <lineage>
        <taxon>Bacteria</taxon>
        <taxon>Pseudomonadati</taxon>
        <taxon>Pseudomonadota</taxon>
        <taxon>Gammaproteobacteria</taxon>
        <taxon>Methylococcales</taxon>
        <taxon>Methylococcaceae</taxon>
        <taxon>Methylogaea</taxon>
    </lineage>
</organism>
<protein>
    <recommendedName>
        <fullName evidence="4">Exosortase system-associated protein, TIGR04073 family</fullName>
    </recommendedName>
</protein>
<evidence type="ECO:0000256" key="1">
    <source>
        <dbReference type="SAM" id="SignalP"/>
    </source>
</evidence>
<feature type="signal peptide" evidence="1">
    <location>
        <begin position="1"/>
        <end position="20"/>
    </location>
</feature>
<dbReference type="EMBL" id="AP019782">
    <property type="protein sequence ID" value="BBL70423.1"/>
    <property type="molecule type" value="Genomic_DNA"/>
</dbReference>
<evidence type="ECO:0000313" key="3">
    <source>
        <dbReference type="Proteomes" id="UP000824988"/>
    </source>
</evidence>
<gene>
    <name evidence="2" type="ORF">MoryE10_10290</name>
</gene>
<sequence>MRKALVAGAIAAALSAPAFADYPSDVAEKFGRGLSNGALGWVEFGKNLYNEPVQHGPLYAPVGLLKGVAHAVGRTLVGAIDVASFLIPSPSFVQPNYVWEHMDTETSYGVK</sequence>
<name>A0A8D5AGI7_9GAMM</name>